<gene>
    <name evidence="1" type="ORF">BRM3_14385</name>
</gene>
<dbReference type="SUPFAM" id="SSF52833">
    <property type="entry name" value="Thioredoxin-like"/>
    <property type="match status" value="1"/>
</dbReference>
<evidence type="ECO:0000313" key="1">
    <source>
        <dbReference type="EMBL" id="UYG16767.1"/>
    </source>
</evidence>
<dbReference type="InterPro" id="IPR053977">
    <property type="entry name" value="Rv2466c-like"/>
</dbReference>
<dbReference type="EMBL" id="CP107020">
    <property type="protein sequence ID" value="UYG16767.1"/>
    <property type="molecule type" value="Genomic_DNA"/>
</dbReference>
<dbReference type="Proteomes" id="UP001164305">
    <property type="component" value="Chromosome"/>
</dbReference>
<dbReference type="RefSeq" id="WP_263593980.1">
    <property type="nucleotide sequence ID" value="NZ_CP107020.1"/>
</dbReference>
<name>A0ABY6G0W3_9MICO</name>
<dbReference type="Gene3D" id="3.40.30.10">
    <property type="entry name" value="Glutaredoxin"/>
    <property type="match status" value="1"/>
</dbReference>
<dbReference type="Pfam" id="PF22234">
    <property type="entry name" value="Rv2466c-like"/>
    <property type="match status" value="1"/>
</dbReference>
<keyword evidence="2" id="KW-1185">Reference proteome</keyword>
<accession>A0ABY6G0W3</accession>
<evidence type="ECO:0000313" key="2">
    <source>
        <dbReference type="Proteomes" id="UP001164305"/>
    </source>
</evidence>
<reference evidence="1" key="1">
    <citation type="submission" date="2022-10" db="EMBL/GenBank/DDBJ databases">
        <title>Whole-Genome Sequencing of Brachybacterium huguangmaarense BRM-3, Isolated from Betula schmidtii.</title>
        <authorList>
            <person name="Haam D."/>
        </authorList>
    </citation>
    <scope>NUCLEOTIDE SEQUENCE</scope>
    <source>
        <strain evidence="1">BRM-3</strain>
    </source>
</reference>
<organism evidence="1 2">
    <name type="scientific">Brachybacterium huguangmaarense</name>
    <dbReference type="NCBI Taxonomy" id="1652028"/>
    <lineage>
        <taxon>Bacteria</taxon>
        <taxon>Bacillati</taxon>
        <taxon>Actinomycetota</taxon>
        <taxon>Actinomycetes</taxon>
        <taxon>Micrococcales</taxon>
        <taxon>Dermabacteraceae</taxon>
        <taxon>Brachybacterium</taxon>
    </lineage>
</organism>
<sequence length="202" mass="21879">MPAQDVTLYFDPICPFAWMTSRWLLHAAEVRDVNPVFSVMSLAVLNEGRDLPEDYRRSMDEAWGPARVALKVEQSASQEQLAAFYTAFGEDYHVGDSGDRRGSTATALATAGLPAEWLDAYDSADLDEDLRAAQRAVVDMVGDEVGTPVVSFGEGVAYFGPVISPAPKGEQAGILFDALAAATTVPGFFELKRTRDHGPDFS</sequence>
<dbReference type="InterPro" id="IPR036249">
    <property type="entry name" value="Thioredoxin-like_sf"/>
</dbReference>
<protein>
    <submittedName>
        <fullName evidence="1">Disulfide bond formation protein DsbA</fullName>
    </submittedName>
</protein>
<proteinExistence type="predicted"/>